<proteinExistence type="predicted"/>
<sequence length="280" mass="31191">MAFFSFDDITFEVEEVVAKQSITIKHTIEDSLASRGPILLPKVPGDILAKVIEYCKHVVTQPLASDNHVDLKAFVSKLVKDSKETVFGLLVAADYLNINGLLSLACEDVLDMIKHKDPEHMCRIFTSAVKVFLQSIDGKTFEVDEAVAKQSVMIEHLIKDKLTRTGLVIIPNVSGDVLAKIVDYCKCVVIKPPSGENDVELRAFVSELVNDDEETVFGLLVAVYYLDIKGLLSLACENVLDMIKRNDPAHICRIFDISANPWAFNLVTVREKPQTHKRGH</sequence>
<organism evidence="1 2">
    <name type="scientific">Catharanthus roseus</name>
    <name type="common">Madagascar periwinkle</name>
    <name type="synonym">Vinca rosea</name>
    <dbReference type="NCBI Taxonomy" id="4058"/>
    <lineage>
        <taxon>Eukaryota</taxon>
        <taxon>Viridiplantae</taxon>
        <taxon>Streptophyta</taxon>
        <taxon>Embryophyta</taxon>
        <taxon>Tracheophyta</taxon>
        <taxon>Spermatophyta</taxon>
        <taxon>Magnoliopsida</taxon>
        <taxon>eudicotyledons</taxon>
        <taxon>Gunneridae</taxon>
        <taxon>Pentapetalae</taxon>
        <taxon>asterids</taxon>
        <taxon>lamiids</taxon>
        <taxon>Gentianales</taxon>
        <taxon>Apocynaceae</taxon>
        <taxon>Rauvolfioideae</taxon>
        <taxon>Vinceae</taxon>
        <taxon>Catharanthinae</taxon>
        <taxon>Catharanthus</taxon>
    </lineage>
</organism>
<reference evidence="2" key="1">
    <citation type="journal article" date="2023" name="Nat. Plants">
        <title>Single-cell RNA sequencing provides a high-resolution roadmap for understanding the multicellular compartmentation of specialized metabolism.</title>
        <authorList>
            <person name="Sun S."/>
            <person name="Shen X."/>
            <person name="Li Y."/>
            <person name="Li Y."/>
            <person name="Wang S."/>
            <person name="Li R."/>
            <person name="Zhang H."/>
            <person name="Shen G."/>
            <person name="Guo B."/>
            <person name="Wei J."/>
            <person name="Xu J."/>
            <person name="St-Pierre B."/>
            <person name="Chen S."/>
            <person name="Sun C."/>
        </authorList>
    </citation>
    <scope>NUCLEOTIDE SEQUENCE [LARGE SCALE GENOMIC DNA]</scope>
</reference>
<evidence type="ECO:0000313" key="1">
    <source>
        <dbReference type="EMBL" id="KAI5667234.1"/>
    </source>
</evidence>
<protein>
    <submittedName>
        <fullName evidence="1">Uncharacterized protein</fullName>
    </submittedName>
</protein>
<comment type="caution">
    <text evidence="1">The sequence shown here is derived from an EMBL/GenBank/DDBJ whole genome shotgun (WGS) entry which is preliminary data.</text>
</comment>
<accession>A0ACC0B3L2</accession>
<dbReference type="EMBL" id="CM044704">
    <property type="protein sequence ID" value="KAI5667234.1"/>
    <property type="molecule type" value="Genomic_DNA"/>
</dbReference>
<evidence type="ECO:0000313" key="2">
    <source>
        <dbReference type="Proteomes" id="UP001060085"/>
    </source>
</evidence>
<name>A0ACC0B3L2_CATRO</name>
<keyword evidence="2" id="KW-1185">Reference proteome</keyword>
<dbReference type="Proteomes" id="UP001060085">
    <property type="component" value="Linkage Group LG04"/>
</dbReference>
<gene>
    <name evidence="1" type="ORF">M9H77_17087</name>
</gene>